<dbReference type="PRINTS" id="PR00081">
    <property type="entry name" value="GDHRDH"/>
</dbReference>
<evidence type="ECO:0000313" key="2">
    <source>
        <dbReference type="EMBL" id="KAE9386742.1"/>
    </source>
</evidence>
<dbReference type="Proteomes" id="UP000799118">
    <property type="component" value="Unassembled WGS sequence"/>
</dbReference>
<comment type="similarity">
    <text evidence="1">Belongs to the short-chain dehydrogenases/reductases (SDR) family.</text>
</comment>
<evidence type="ECO:0000313" key="3">
    <source>
        <dbReference type="Proteomes" id="UP000799118"/>
    </source>
</evidence>
<dbReference type="PANTHER" id="PTHR42760">
    <property type="entry name" value="SHORT-CHAIN DEHYDROGENASES/REDUCTASES FAMILY MEMBER"/>
    <property type="match status" value="1"/>
</dbReference>
<dbReference type="Pfam" id="PF13561">
    <property type="entry name" value="adh_short_C2"/>
    <property type="match status" value="1"/>
</dbReference>
<dbReference type="GO" id="GO:0048038">
    <property type="term" value="F:quinone binding"/>
    <property type="evidence" value="ECO:0007669"/>
    <property type="project" value="TreeGrafter"/>
</dbReference>
<dbReference type="SUPFAM" id="SSF51735">
    <property type="entry name" value="NAD(P)-binding Rossmann-fold domains"/>
    <property type="match status" value="1"/>
</dbReference>
<organism evidence="2 3">
    <name type="scientific">Gymnopus androsaceus JB14</name>
    <dbReference type="NCBI Taxonomy" id="1447944"/>
    <lineage>
        <taxon>Eukaryota</taxon>
        <taxon>Fungi</taxon>
        <taxon>Dikarya</taxon>
        <taxon>Basidiomycota</taxon>
        <taxon>Agaricomycotina</taxon>
        <taxon>Agaricomycetes</taxon>
        <taxon>Agaricomycetidae</taxon>
        <taxon>Agaricales</taxon>
        <taxon>Marasmiineae</taxon>
        <taxon>Omphalotaceae</taxon>
        <taxon>Gymnopus</taxon>
    </lineage>
</organism>
<gene>
    <name evidence="2" type="ORF">BT96DRAFT_867764</name>
</gene>
<dbReference type="PRINTS" id="PR00080">
    <property type="entry name" value="SDRFAMILY"/>
</dbReference>
<keyword evidence="3" id="KW-1185">Reference proteome</keyword>
<dbReference type="GO" id="GO:0016616">
    <property type="term" value="F:oxidoreductase activity, acting on the CH-OH group of donors, NAD or NADP as acceptor"/>
    <property type="evidence" value="ECO:0007669"/>
    <property type="project" value="TreeGrafter"/>
</dbReference>
<protein>
    <submittedName>
        <fullName evidence="2">NAD(P)-binding protein</fullName>
    </submittedName>
</protein>
<accession>A0A6A4GLW5</accession>
<dbReference type="EMBL" id="ML769851">
    <property type="protein sequence ID" value="KAE9386742.1"/>
    <property type="molecule type" value="Genomic_DNA"/>
</dbReference>
<reference evidence="2" key="1">
    <citation type="journal article" date="2019" name="Environ. Microbiol.">
        <title>Fungal ecological strategies reflected in gene transcription - a case study of two litter decomposers.</title>
        <authorList>
            <person name="Barbi F."/>
            <person name="Kohler A."/>
            <person name="Barry K."/>
            <person name="Baskaran P."/>
            <person name="Daum C."/>
            <person name="Fauchery L."/>
            <person name="Ihrmark K."/>
            <person name="Kuo A."/>
            <person name="LaButti K."/>
            <person name="Lipzen A."/>
            <person name="Morin E."/>
            <person name="Grigoriev I.V."/>
            <person name="Henrissat B."/>
            <person name="Lindahl B."/>
            <person name="Martin F."/>
        </authorList>
    </citation>
    <scope>NUCLEOTIDE SEQUENCE</scope>
    <source>
        <strain evidence="2">JB14</strain>
    </source>
</reference>
<dbReference type="FunFam" id="3.40.50.720:FF:000084">
    <property type="entry name" value="Short-chain dehydrogenase reductase"/>
    <property type="match status" value="1"/>
</dbReference>
<dbReference type="Gene3D" id="3.40.50.720">
    <property type="entry name" value="NAD(P)-binding Rossmann-like Domain"/>
    <property type="match status" value="1"/>
</dbReference>
<dbReference type="OrthoDB" id="498125at2759"/>
<proteinExistence type="inferred from homology"/>
<evidence type="ECO:0000256" key="1">
    <source>
        <dbReference type="ARBA" id="ARBA00006484"/>
    </source>
</evidence>
<dbReference type="GO" id="GO:0006633">
    <property type="term" value="P:fatty acid biosynthetic process"/>
    <property type="evidence" value="ECO:0007669"/>
    <property type="project" value="TreeGrafter"/>
</dbReference>
<dbReference type="PANTHER" id="PTHR42760:SF121">
    <property type="entry name" value="3-OXOACYL-(ACYL-CARRIER-PROTEIN) REDUCTASE"/>
    <property type="match status" value="1"/>
</dbReference>
<name>A0A6A4GLW5_9AGAR</name>
<dbReference type="AlphaFoldDB" id="A0A6A4GLW5"/>
<dbReference type="InterPro" id="IPR036291">
    <property type="entry name" value="NAD(P)-bd_dom_sf"/>
</dbReference>
<dbReference type="InterPro" id="IPR002347">
    <property type="entry name" value="SDR_fam"/>
</dbReference>
<sequence>MSQGVVLVTGASRGIGQAIALRLADDGFDVAVSDLPSTKTALENVAADIRIKGRNTKALYVDISVESEVIAMIDAVVEHFGELNVLIANAGIAVFKPLIEHTAEDWTRTFSVNATGTFFCFKYAAKVMISQGKGGRLVGTSSDSGRHGWPGLGAYSASKAANRGMMHVFASELGQHNITVNVICPGAVNTDMAAAIAQAGGQTVDDLFTQLVKVTPLGRVAETSDIAGVASFLSSKDAGFITGQSYSVNGGLMLE</sequence>